<sequence length="174" mass="19978">MKGLPAGKVFLVAHDDRWKESFREEAALLRQLLGEQIVAFEHIGSTAVTGLKAKPLVDLLVGLDELAQYDRFDFKSLGAHGFYRLRNEPIEGKEIMAKFRQLDPPVKTHVVHIVDHGGDWWKKHILFRDRLRENPEISGDYERLKLELADRYPGDERAYADGKLEFVERVIAGN</sequence>
<accession>A0A163EX35</accession>
<evidence type="ECO:0000313" key="2">
    <source>
        <dbReference type="Proteomes" id="UP000076490"/>
    </source>
</evidence>
<dbReference type="SUPFAM" id="SSF81301">
    <property type="entry name" value="Nucleotidyltransferase"/>
    <property type="match status" value="1"/>
</dbReference>
<reference evidence="1 2" key="1">
    <citation type="submission" date="2016-01" db="EMBL/GenBank/DDBJ databases">
        <title>Whole genome sequencing of Bhargavaea cecembensis T14.</title>
        <authorList>
            <person name="Hong K.W."/>
        </authorList>
    </citation>
    <scope>NUCLEOTIDE SEQUENCE [LARGE SCALE GENOMIC DNA]</scope>
    <source>
        <strain evidence="1 2">T14</strain>
    </source>
</reference>
<dbReference type="EMBL" id="LQNT01000011">
    <property type="protein sequence ID" value="KZE37401.1"/>
    <property type="molecule type" value="Genomic_DNA"/>
</dbReference>
<organism evidence="1 2">
    <name type="scientific">Bhargavaea cecembensis</name>
    <dbReference type="NCBI Taxonomy" id="394098"/>
    <lineage>
        <taxon>Bacteria</taxon>
        <taxon>Bacillati</taxon>
        <taxon>Bacillota</taxon>
        <taxon>Bacilli</taxon>
        <taxon>Bacillales</taxon>
        <taxon>Caryophanaceae</taxon>
        <taxon>Bhargavaea</taxon>
    </lineage>
</organism>
<dbReference type="PANTHER" id="PTHR34822">
    <property type="entry name" value="GRPB DOMAIN PROTEIN (AFU_ORTHOLOGUE AFUA_1G01530)"/>
    <property type="match status" value="1"/>
</dbReference>
<evidence type="ECO:0000313" key="1">
    <source>
        <dbReference type="EMBL" id="KZE37401.1"/>
    </source>
</evidence>
<dbReference type="Gene3D" id="3.30.460.10">
    <property type="entry name" value="Beta Polymerase, domain 2"/>
    <property type="match status" value="1"/>
</dbReference>
<dbReference type="AlphaFoldDB" id="A0A163EX35"/>
<name>A0A163EX35_9BACL</name>
<dbReference type="InterPro" id="IPR043519">
    <property type="entry name" value="NT_sf"/>
</dbReference>
<evidence type="ECO:0008006" key="3">
    <source>
        <dbReference type="Google" id="ProtNLM"/>
    </source>
</evidence>
<proteinExistence type="predicted"/>
<comment type="caution">
    <text evidence="1">The sequence shown here is derived from an EMBL/GenBank/DDBJ whole genome shotgun (WGS) entry which is preliminary data.</text>
</comment>
<dbReference type="Proteomes" id="UP000076490">
    <property type="component" value="Unassembled WGS sequence"/>
</dbReference>
<dbReference type="RefSeq" id="WP_063182611.1">
    <property type="nucleotide sequence ID" value="NZ_LQNT01000011.1"/>
</dbReference>
<protein>
    <recommendedName>
        <fullName evidence="3">GrpB family protein</fullName>
    </recommendedName>
</protein>
<gene>
    <name evidence="1" type="ORF">AV656_12590</name>
</gene>
<dbReference type="PANTHER" id="PTHR34822:SF1">
    <property type="entry name" value="GRPB FAMILY PROTEIN"/>
    <property type="match status" value="1"/>
</dbReference>
<dbReference type="Pfam" id="PF04229">
    <property type="entry name" value="GrpB"/>
    <property type="match status" value="1"/>
</dbReference>
<dbReference type="InterPro" id="IPR007344">
    <property type="entry name" value="GrpB/CoaE"/>
</dbReference>